<name>A0A6H5HGV0_9HEMI</name>
<feature type="coiled-coil region" evidence="1">
    <location>
        <begin position="5"/>
        <end position="46"/>
    </location>
</feature>
<evidence type="ECO:0000256" key="1">
    <source>
        <dbReference type="SAM" id="Coils"/>
    </source>
</evidence>
<protein>
    <submittedName>
        <fullName evidence="3">Uncharacterized protein</fullName>
    </submittedName>
</protein>
<accession>A0A6H5HGV0</accession>
<dbReference type="EMBL" id="CADCXU010029319">
    <property type="protein sequence ID" value="CAB0015648.1"/>
    <property type="molecule type" value="Genomic_DNA"/>
</dbReference>
<evidence type="ECO:0000313" key="5">
    <source>
        <dbReference type="Proteomes" id="UP000479000"/>
    </source>
</evidence>
<proteinExistence type="predicted"/>
<organism evidence="3 5">
    <name type="scientific">Nesidiocoris tenuis</name>
    <dbReference type="NCBI Taxonomy" id="355587"/>
    <lineage>
        <taxon>Eukaryota</taxon>
        <taxon>Metazoa</taxon>
        <taxon>Ecdysozoa</taxon>
        <taxon>Arthropoda</taxon>
        <taxon>Hexapoda</taxon>
        <taxon>Insecta</taxon>
        <taxon>Pterygota</taxon>
        <taxon>Neoptera</taxon>
        <taxon>Paraneoptera</taxon>
        <taxon>Hemiptera</taxon>
        <taxon>Heteroptera</taxon>
        <taxon>Panheteroptera</taxon>
        <taxon>Cimicomorpha</taxon>
        <taxon>Miridae</taxon>
        <taxon>Dicyphina</taxon>
        <taxon>Nesidiocoris</taxon>
    </lineage>
</organism>
<sequence>MEDSHKVLESRLSEVTAQLDSLKIQLNQMSQERDMVTKSLEVARAEKYALDKNRVELNAMGIESSCGRRPVQSTQRRNTRNSRGPQQDLPVKGIAGTAEIGTREYAHANGQKSRMFLKNLKPRNLFKSKDRPDNAKIDNFKRVRFSGISLASANWRVYLWDCRTVVMSYRYNLLQESLKGEITKLKSDLDNTEKRAQETKASLLSQSGSMEGEFKQTISNLKKKNEETISKLNEERARLGGSEGRVRALETTLQQLEIAKREVEQKLSSVGSTLRRIAGKLVQHNTPWQLKSFLSVHVVLEYLPGIQMDGSVNLPYKLLSPTRRWSPVRMPQDHSDCGRESTRDVILDVDPDAVRKGVRTLMQQVAQKLQERLESESATVAELEERCGSLKSTVEQLNQTLERASITERELNKEMSSLQRTLTEASATSQSNADKLKSLQKAVYNAENEKRVAIERLEAAQQNLAEVRRSYTVLKEAHSRLQGDLSANEVEKSALEAQLRMANWPNDNEELKRQANELNMKIEALQDKVNYLFQDYNQDGCI</sequence>
<evidence type="ECO:0000256" key="2">
    <source>
        <dbReference type="SAM" id="MobiDB-lite"/>
    </source>
</evidence>
<dbReference type="AlphaFoldDB" id="A0A6H5HGV0"/>
<feature type="coiled-coil region" evidence="1">
    <location>
        <begin position="175"/>
        <end position="266"/>
    </location>
</feature>
<feature type="compositionally biased region" description="Polar residues" evidence="2">
    <location>
        <begin position="71"/>
        <end position="85"/>
    </location>
</feature>
<dbReference type="Proteomes" id="UP000479000">
    <property type="component" value="Unassembled WGS sequence"/>
</dbReference>
<dbReference type="PANTHER" id="PTHR47357">
    <property type="entry name" value="COP1-INTERACTIVE PROTEIN 1"/>
    <property type="match status" value="1"/>
</dbReference>
<feature type="region of interest" description="Disordered" evidence="2">
    <location>
        <begin position="65"/>
        <end position="90"/>
    </location>
</feature>
<feature type="coiled-coil region" evidence="1">
    <location>
        <begin position="501"/>
        <end position="535"/>
    </location>
</feature>
<dbReference type="GO" id="GO:0005856">
    <property type="term" value="C:cytoskeleton"/>
    <property type="evidence" value="ECO:0007669"/>
    <property type="project" value="TreeGrafter"/>
</dbReference>
<dbReference type="OrthoDB" id="3549872at2759"/>
<dbReference type="EMBL" id="CADCXU010029320">
    <property type="protein sequence ID" value="CAB0015649.1"/>
    <property type="molecule type" value="Genomic_DNA"/>
</dbReference>
<keyword evidence="5" id="KW-1185">Reference proteome</keyword>
<feature type="coiled-coil region" evidence="1">
    <location>
        <begin position="366"/>
        <end position="477"/>
    </location>
</feature>
<dbReference type="SUPFAM" id="SSF57997">
    <property type="entry name" value="Tropomyosin"/>
    <property type="match status" value="1"/>
</dbReference>
<keyword evidence="1" id="KW-0175">Coiled coil</keyword>
<evidence type="ECO:0000313" key="4">
    <source>
        <dbReference type="EMBL" id="CAB0015649.1"/>
    </source>
</evidence>
<gene>
    <name evidence="3" type="ORF">NTEN_LOCUS19988</name>
    <name evidence="4" type="ORF">NTEN_LOCUS19989</name>
</gene>
<evidence type="ECO:0000313" key="3">
    <source>
        <dbReference type="EMBL" id="CAB0015648.1"/>
    </source>
</evidence>
<dbReference type="PANTHER" id="PTHR47357:SF1">
    <property type="entry name" value="SPINDLE POLE BODY COMPONENT 110"/>
    <property type="match status" value="1"/>
</dbReference>
<reference evidence="3 5" key="1">
    <citation type="submission" date="2020-02" db="EMBL/GenBank/DDBJ databases">
        <authorList>
            <person name="Ferguson B K."/>
        </authorList>
    </citation>
    <scope>NUCLEOTIDE SEQUENCE [LARGE SCALE GENOMIC DNA]</scope>
</reference>
<dbReference type="GO" id="GO:0005200">
    <property type="term" value="F:structural constituent of cytoskeleton"/>
    <property type="evidence" value="ECO:0007669"/>
    <property type="project" value="TreeGrafter"/>
</dbReference>